<gene>
    <name evidence="5" type="ORF">ACFO8L_36335</name>
</gene>
<comment type="caution">
    <text evidence="5">The sequence shown here is derived from an EMBL/GenBank/DDBJ whole genome shotgun (WGS) entry which is preliminary data.</text>
</comment>
<evidence type="ECO:0000259" key="4">
    <source>
        <dbReference type="Pfam" id="PF13439"/>
    </source>
</evidence>
<evidence type="ECO:0000256" key="2">
    <source>
        <dbReference type="ARBA" id="ARBA00022679"/>
    </source>
</evidence>
<feature type="domain" description="Glycosyl transferase family 1" evidence="3">
    <location>
        <begin position="212"/>
        <end position="360"/>
    </location>
</feature>
<keyword evidence="6" id="KW-1185">Reference proteome</keyword>
<dbReference type="PANTHER" id="PTHR12526">
    <property type="entry name" value="GLYCOSYLTRANSFERASE"/>
    <property type="match status" value="1"/>
</dbReference>
<dbReference type="Proteomes" id="UP001595891">
    <property type="component" value="Unassembled WGS sequence"/>
</dbReference>
<dbReference type="InterPro" id="IPR001296">
    <property type="entry name" value="Glyco_trans_1"/>
</dbReference>
<proteinExistence type="predicted"/>
<keyword evidence="1 5" id="KW-0328">Glycosyltransferase</keyword>
<dbReference type="InterPro" id="IPR028098">
    <property type="entry name" value="Glyco_trans_4-like_N"/>
</dbReference>
<dbReference type="PANTHER" id="PTHR12526:SF635">
    <property type="entry name" value="GLYCOSYL TRANSFERASE GROUP 1"/>
    <property type="match status" value="1"/>
</dbReference>
<dbReference type="RefSeq" id="WP_262847013.1">
    <property type="nucleotide sequence ID" value="NZ_JANZYP010000056.1"/>
</dbReference>
<name>A0ABV9EUD3_9ACTN</name>
<accession>A0ABV9EUD3</accession>
<sequence>MRIALVSEHASPLAPVGGVDAGGQNVHVAELAAALATLGHDITVYTRRAAAEGPGTIRMARGVTIEHVPAGPPRPLSKDELLPHMPAFAAHLARRWEAERPDVAHAHFWMSGWAALMAAGDLGIPVVQTFHALGTVKRRWQGAADTSPPSRVAIEYDIGQRAAAVIATCADEVRELAAMGVPADRVTVVPCGVDLGAFRPDGPIRRHPGNTGHVRILGMGRLVPRKGFDTIIEALAQVPGADLVIAGGEPGDRESARLRDLATSAGLDGRVRLIGGVERADVPALLRSVQVVVNVPWYEPFGMVPLEAMACGVTVVASAVGGHLDTVAGCGVLVPPRRPRVLAETLRDLLARPDLRASLATSGMWRARTRYGWAGVAERTFEVYRRLTGGRVPTLAPAESR</sequence>
<keyword evidence="2 5" id="KW-0808">Transferase</keyword>
<reference evidence="6" key="1">
    <citation type="journal article" date="2019" name="Int. J. Syst. Evol. Microbiol.">
        <title>The Global Catalogue of Microorganisms (GCM) 10K type strain sequencing project: providing services to taxonomists for standard genome sequencing and annotation.</title>
        <authorList>
            <consortium name="The Broad Institute Genomics Platform"/>
            <consortium name="The Broad Institute Genome Sequencing Center for Infectious Disease"/>
            <person name="Wu L."/>
            <person name="Ma J."/>
        </authorList>
    </citation>
    <scope>NUCLEOTIDE SEQUENCE [LARGE SCALE GENOMIC DNA]</scope>
    <source>
        <strain evidence="6">CCUG 49560</strain>
    </source>
</reference>
<protein>
    <submittedName>
        <fullName evidence="5">Glycosyltransferase</fullName>
        <ecNumber evidence="5">2.4.-.-</ecNumber>
    </submittedName>
</protein>
<dbReference type="EMBL" id="JBHSFN010000035">
    <property type="protein sequence ID" value="MFC4591609.1"/>
    <property type="molecule type" value="Genomic_DNA"/>
</dbReference>
<evidence type="ECO:0000313" key="5">
    <source>
        <dbReference type="EMBL" id="MFC4591609.1"/>
    </source>
</evidence>
<feature type="domain" description="Glycosyltransferase subfamily 4-like N-terminal" evidence="4">
    <location>
        <begin position="22"/>
        <end position="195"/>
    </location>
</feature>
<evidence type="ECO:0000313" key="6">
    <source>
        <dbReference type="Proteomes" id="UP001595891"/>
    </source>
</evidence>
<dbReference type="Gene3D" id="3.40.50.2000">
    <property type="entry name" value="Glycogen Phosphorylase B"/>
    <property type="match status" value="2"/>
</dbReference>
<evidence type="ECO:0000256" key="1">
    <source>
        <dbReference type="ARBA" id="ARBA00022676"/>
    </source>
</evidence>
<organism evidence="5 6">
    <name type="scientific">Sphaerisporangium corydalis</name>
    <dbReference type="NCBI Taxonomy" id="1441875"/>
    <lineage>
        <taxon>Bacteria</taxon>
        <taxon>Bacillati</taxon>
        <taxon>Actinomycetota</taxon>
        <taxon>Actinomycetes</taxon>
        <taxon>Streptosporangiales</taxon>
        <taxon>Streptosporangiaceae</taxon>
        <taxon>Sphaerisporangium</taxon>
    </lineage>
</organism>
<dbReference type="Pfam" id="PF13439">
    <property type="entry name" value="Glyco_transf_4"/>
    <property type="match status" value="1"/>
</dbReference>
<dbReference type="GO" id="GO:0016757">
    <property type="term" value="F:glycosyltransferase activity"/>
    <property type="evidence" value="ECO:0007669"/>
    <property type="project" value="UniProtKB-KW"/>
</dbReference>
<dbReference type="SUPFAM" id="SSF53756">
    <property type="entry name" value="UDP-Glycosyltransferase/glycogen phosphorylase"/>
    <property type="match status" value="1"/>
</dbReference>
<dbReference type="EC" id="2.4.-.-" evidence="5"/>
<evidence type="ECO:0000259" key="3">
    <source>
        <dbReference type="Pfam" id="PF00534"/>
    </source>
</evidence>
<dbReference type="Pfam" id="PF00534">
    <property type="entry name" value="Glycos_transf_1"/>
    <property type="match status" value="1"/>
</dbReference>